<dbReference type="EMBL" id="MTSL01000138">
    <property type="protein sequence ID" value="PJF18149.1"/>
    <property type="molecule type" value="Genomic_DNA"/>
</dbReference>
<comment type="caution">
    <text evidence="3">The sequence shown here is derived from an EMBL/GenBank/DDBJ whole genome shotgun (WGS) entry which is preliminary data.</text>
</comment>
<proteinExistence type="predicted"/>
<keyword evidence="2" id="KW-0732">Signal</keyword>
<gene>
    <name evidence="3" type="ORF">PSACC_02039</name>
</gene>
<evidence type="ECO:0000313" key="4">
    <source>
        <dbReference type="Proteomes" id="UP000240830"/>
    </source>
</evidence>
<accession>A0A2H9TK94</accession>
<evidence type="ECO:0000256" key="1">
    <source>
        <dbReference type="SAM" id="MobiDB-lite"/>
    </source>
</evidence>
<dbReference type="AlphaFoldDB" id="A0A2H9TK94"/>
<sequence>MRLVHAVCLLLIVLCYADASKRRRSATNSSKKRLASRGTESKSTHVQKGPWKKHTERIWTDHSRKSVTPKSTHSRKKRKKRRKEESFSTRGEPTRTFSDDWVFDASGLNSAEISQHTDSSDLEQTVAKSSDHGPGVHGPGVHGPSVHGPSVHGPSFYSQSAHGPSVYSQSAHGPSVYSQSVHGPSARDPVRKWPVRPTVSILRSTTKKRRLQHGQSAKKVTFSRKVDMIPSAPWETNSLRVRKNNPQ</sequence>
<feature type="region of interest" description="Disordered" evidence="1">
    <location>
        <begin position="24"/>
        <end position="93"/>
    </location>
</feature>
<feature type="chain" id="PRO_5014134643" description="Secreted protein" evidence="2">
    <location>
        <begin position="20"/>
        <end position="247"/>
    </location>
</feature>
<feature type="signal peptide" evidence="2">
    <location>
        <begin position="1"/>
        <end position="19"/>
    </location>
</feature>
<feature type="region of interest" description="Disordered" evidence="1">
    <location>
        <begin position="113"/>
        <end position="219"/>
    </location>
</feature>
<dbReference type="STRING" id="1246581.A0A2H9TK94"/>
<feature type="compositionally biased region" description="Polar residues" evidence="1">
    <location>
        <begin position="156"/>
        <end position="182"/>
    </location>
</feature>
<evidence type="ECO:0000256" key="2">
    <source>
        <dbReference type="SAM" id="SignalP"/>
    </source>
</evidence>
<evidence type="ECO:0008006" key="5">
    <source>
        <dbReference type="Google" id="ProtNLM"/>
    </source>
</evidence>
<organism evidence="3 4">
    <name type="scientific">Paramicrosporidium saccamoebae</name>
    <dbReference type="NCBI Taxonomy" id="1246581"/>
    <lineage>
        <taxon>Eukaryota</taxon>
        <taxon>Fungi</taxon>
        <taxon>Fungi incertae sedis</taxon>
        <taxon>Cryptomycota</taxon>
        <taxon>Cryptomycota incertae sedis</taxon>
        <taxon>Paramicrosporidium</taxon>
    </lineage>
</organism>
<feature type="compositionally biased region" description="Basic residues" evidence="1">
    <location>
        <begin position="24"/>
        <end position="35"/>
    </location>
</feature>
<evidence type="ECO:0000313" key="3">
    <source>
        <dbReference type="EMBL" id="PJF18149.1"/>
    </source>
</evidence>
<feature type="compositionally biased region" description="Basic residues" evidence="1">
    <location>
        <begin position="72"/>
        <end position="82"/>
    </location>
</feature>
<dbReference type="Proteomes" id="UP000240830">
    <property type="component" value="Unassembled WGS sequence"/>
</dbReference>
<feature type="compositionally biased region" description="Low complexity" evidence="1">
    <location>
        <begin position="142"/>
        <end position="155"/>
    </location>
</feature>
<feature type="compositionally biased region" description="Polar residues" evidence="1">
    <location>
        <begin position="113"/>
        <end position="128"/>
    </location>
</feature>
<reference evidence="3 4" key="1">
    <citation type="submission" date="2016-10" db="EMBL/GenBank/DDBJ databases">
        <title>The genome of Paramicrosporidium saccamoebae is the missing link in understanding Cryptomycota and Microsporidia evolution.</title>
        <authorList>
            <person name="Quandt C.A."/>
            <person name="Beaudet D."/>
            <person name="Corsaro D."/>
            <person name="Michel R."/>
            <person name="Corradi N."/>
            <person name="James T."/>
        </authorList>
    </citation>
    <scope>NUCLEOTIDE SEQUENCE [LARGE SCALE GENOMIC DNA]</scope>
    <source>
        <strain evidence="3 4">KSL3</strain>
    </source>
</reference>
<protein>
    <recommendedName>
        <fullName evidence="5">Secreted protein</fullName>
    </recommendedName>
</protein>
<keyword evidence="4" id="KW-1185">Reference proteome</keyword>
<name>A0A2H9TK94_9FUNG</name>